<feature type="region of interest" description="Disordered" evidence="1">
    <location>
        <begin position="326"/>
        <end position="355"/>
    </location>
</feature>
<dbReference type="STRING" id="76193.A0A194RR47"/>
<sequence>MDIRNTRRIADALAASKKDIYARFFKDPKSYWFGNTAEDRPFHNAAVSRHDNNKYDPFFNTMLDLSRLIYWIAPQLISFNDGKLGVNFAGYHAAVGLGGLLGNGATGGLYAEAGTPHGQSAKAGLGGAVDANGGTSGGLYAGATAGGNVKAGAGLAGGVNGGTSAGTGFATAQAGNRYSSSTLVQAGGNTQLSSNGQNDNNVLPTKNIATNELIPPVGSYKLKIKSSGVINDNGNQDINGLVGDSIDSKIDSPQLIQKRIDIGSESGNKDFTPSVQSVDQITYRKEVNLQRNPTFFEDIFNIPIAALTAVRTFLTNTAGNTSISLQKSGSVQAETDSISPKHASSSSVKSSDTQISVKTPNASQLLDDIIAIPINTLGAVNKFLENNVPARRRVTIQNGDVPQVIRYPGRHARRRAFKKEIIASQEQNNDNLDKIEATN</sequence>
<gene>
    <name evidence="2" type="ORF">RR48_07468</name>
</gene>
<evidence type="ECO:0000256" key="1">
    <source>
        <dbReference type="SAM" id="MobiDB-lite"/>
    </source>
</evidence>
<reference evidence="2 3" key="1">
    <citation type="journal article" date="2015" name="Nat. Commun.">
        <title>Outbred genome sequencing and CRISPR/Cas9 gene editing in butterflies.</title>
        <authorList>
            <person name="Li X."/>
            <person name="Fan D."/>
            <person name="Zhang W."/>
            <person name="Liu G."/>
            <person name="Zhang L."/>
            <person name="Zhao L."/>
            <person name="Fang X."/>
            <person name="Chen L."/>
            <person name="Dong Y."/>
            <person name="Chen Y."/>
            <person name="Ding Y."/>
            <person name="Zhao R."/>
            <person name="Feng M."/>
            <person name="Zhu Y."/>
            <person name="Feng Y."/>
            <person name="Jiang X."/>
            <person name="Zhu D."/>
            <person name="Xiang H."/>
            <person name="Feng X."/>
            <person name="Li S."/>
            <person name="Wang J."/>
            <person name="Zhang G."/>
            <person name="Kronforst M.R."/>
            <person name="Wang W."/>
        </authorList>
    </citation>
    <scope>NUCLEOTIDE SEQUENCE [LARGE SCALE GENOMIC DNA]</scope>
    <source>
        <strain evidence="2">Ya'a_city_454_Pm</strain>
        <tissue evidence="2">Whole body</tissue>
    </source>
</reference>
<accession>A0A194RR47</accession>
<feature type="compositionally biased region" description="Polar residues" evidence="1">
    <location>
        <begin position="326"/>
        <end position="336"/>
    </location>
</feature>
<keyword evidence="3" id="KW-1185">Reference proteome</keyword>
<protein>
    <submittedName>
        <fullName evidence="2">Uncharacterized protein</fullName>
    </submittedName>
</protein>
<dbReference type="Proteomes" id="UP000053240">
    <property type="component" value="Unassembled WGS sequence"/>
</dbReference>
<evidence type="ECO:0000313" key="2">
    <source>
        <dbReference type="EMBL" id="KPJ19869.1"/>
    </source>
</evidence>
<feature type="compositionally biased region" description="Low complexity" evidence="1">
    <location>
        <begin position="337"/>
        <end position="355"/>
    </location>
</feature>
<organism evidence="2 3">
    <name type="scientific">Papilio machaon</name>
    <name type="common">Old World swallowtail butterfly</name>
    <dbReference type="NCBI Taxonomy" id="76193"/>
    <lineage>
        <taxon>Eukaryota</taxon>
        <taxon>Metazoa</taxon>
        <taxon>Ecdysozoa</taxon>
        <taxon>Arthropoda</taxon>
        <taxon>Hexapoda</taxon>
        <taxon>Insecta</taxon>
        <taxon>Pterygota</taxon>
        <taxon>Neoptera</taxon>
        <taxon>Endopterygota</taxon>
        <taxon>Lepidoptera</taxon>
        <taxon>Glossata</taxon>
        <taxon>Ditrysia</taxon>
        <taxon>Papilionoidea</taxon>
        <taxon>Papilionidae</taxon>
        <taxon>Papilioninae</taxon>
        <taxon>Papilio</taxon>
    </lineage>
</organism>
<name>A0A194RR47_PAPMA</name>
<dbReference type="EMBL" id="KQ459833">
    <property type="protein sequence ID" value="KPJ19869.1"/>
    <property type="molecule type" value="Genomic_DNA"/>
</dbReference>
<evidence type="ECO:0000313" key="3">
    <source>
        <dbReference type="Proteomes" id="UP000053240"/>
    </source>
</evidence>
<dbReference type="AlphaFoldDB" id="A0A194RR47"/>
<dbReference type="InParanoid" id="A0A194RR47"/>
<proteinExistence type="predicted"/>